<dbReference type="AlphaFoldDB" id="A0A6N1VHZ4"/>
<reference evidence="3 4" key="1">
    <citation type="submission" date="2020-06" db="EMBL/GenBank/DDBJ databases">
        <title>Oricola thermophila sp. nov. isolated from a tidal sediments.</title>
        <authorList>
            <person name="Kwon K.K."/>
            <person name="Yang S.-H."/>
            <person name="Park M.-J."/>
        </authorList>
    </citation>
    <scope>NUCLEOTIDE SEQUENCE [LARGE SCALE GENOMIC DNA]</scope>
    <source>
        <strain evidence="3 4">MEBiC13590</strain>
    </source>
</reference>
<evidence type="ECO:0000313" key="4">
    <source>
        <dbReference type="Proteomes" id="UP000509367"/>
    </source>
</evidence>
<feature type="domain" description="Haemin-degrading HemS/ChuX" evidence="2">
    <location>
        <begin position="32"/>
        <end position="158"/>
    </location>
</feature>
<feature type="region of interest" description="Disordered" evidence="1">
    <location>
        <begin position="1"/>
        <end position="26"/>
    </location>
</feature>
<dbReference type="SUPFAM" id="SSF144064">
    <property type="entry name" value="Heme iron utilization protein-like"/>
    <property type="match status" value="1"/>
</dbReference>
<evidence type="ECO:0000256" key="1">
    <source>
        <dbReference type="SAM" id="MobiDB-lite"/>
    </source>
</evidence>
<dbReference type="InterPro" id="IPR053733">
    <property type="entry name" value="Heme_Transport_Util_sf"/>
</dbReference>
<proteinExistence type="predicted"/>
<dbReference type="RefSeq" id="WP_175278265.1">
    <property type="nucleotide sequence ID" value="NZ_CP054836.1"/>
</dbReference>
<dbReference type="EMBL" id="CP054836">
    <property type="protein sequence ID" value="QKV20374.1"/>
    <property type="molecule type" value="Genomic_DNA"/>
</dbReference>
<dbReference type="CDD" id="cd16831">
    <property type="entry name" value="HemS-like_C"/>
    <property type="match status" value="1"/>
</dbReference>
<accession>A0A6N1VHZ4</accession>
<evidence type="ECO:0000313" key="3">
    <source>
        <dbReference type="EMBL" id="QKV20374.1"/>
    </source>
</evidence>
<name>A0A6N1VHZ4_9HYPH</name>
<dbReference type="Pfam" id="PF05171">
    <property type="entry name" value="HemS"/>
    <property type="match status" value="2"/>
</dbReference>
<dbReference type="GO" id="GO:0006826">
    <property type="term" value="P:iron ion transport"/>
    <property type="evidence" value="ECO:0007669"/>
    <property type="project" value="InterPro"/>
</dbReference>
<feature type="domain" description="Haemin-degrading HemS/ChuX" evidence="2">
    <location>
        <begin position="213"/>
        <end position="343"/>
    </location>
</feature>
<gene>
    <name evidence="3" type="ORF">HTY61_18920</name>
</gene>
<sequence>MNREIRLAPEEIRSAKAAEPETRERDLASKLGISEGEFTAAWEGEGVTRLSPDLDAILPRLASVGELMALTRNEHAVHEKIGVYENYTPRGRVAMFLGKAMDLRIFRAHWVHAFAVEKDTAKGIARSIQFFDAHGDAVHKIHFRHNSDLGAWQKIIDDVRMPENARIPGFAPHTERVPATDPGEELVEELRRRWASIEDTHKFQGMIARLGFRRLQAIRSIGDRYAWRITDDAMEALLNIAANERVPLMVFVRNPGMLQIHSGLIANVRRTGDWLNVMDPDFHLHLRTTAIAECWALRRPSRDGDVLSVEAYDSTGDRILLVNGIWSAGQANRPDWQMLVNGLPRHSAIATA</sequence>
<dbReference type="KEGG" id="orm:HTY61_18920"/>
<protein>
    <submittedName>
        <fullName evidence="3">Hemin-degrading factor</fullName>
    </submittedName>
</protein>
<dbReference type="InterPro" id="IPR007845">
    <property type="entry name" value="HemS/ChuX_dom"/>
</dbReference>
<organism evidence="3 4">
    <name type="scientific">Oricola thermophila</name>
    <dbReference type="NCBI Taxonomy" id="2742145"/>
    <lineage>
        <taxon>Bacteria</taxon>
        <taxon>Pseudomonadati</taxon>
        <taxon>Pseudomonadota</taxon>
        <taxon>Alphaproteobacteria</taxon>
        <taxon>Hyphomicrobiales</taxon>
        <taxon>Ahrensiaceae</taxon>
        <taxon>Oricola</taxon>
    </lineage>
</organism>
<dbReference type="Gene3D" id="3.40.1570.10">
    <property type="entry name" value="HemS/ChuS/ChuX like domains"/>
    <property type="match status" value="2"/>
</dbReference>
<evidence type="ECO:0000259" key="2">
    <source>
        <dbReference type="Pfam" id="PF05171"/>
    </source>
</evidence>
<keyword evidence="4" id="KW-1185">Reference proteome</keyword>
<dbReference type="Proteomes" id="UP000509367">
    <property type="component" value="Chromosome"/>
</dbReference>
<dbReference type="CDD" id="cd16830">
    <property type="entry name" value="HemS-like_N"/>
    <property type="match status" value="1"/>
</dbReference>